<proteinExistence type="predicted"/>
<organism evidence="1 2">
    <name type="scientific">Penicillium daleae</name>
    <dbReference type="NCBI Taxonomy" id="63821"/>
    <lineage>
        <taxon>Eukaryota</taxon>
        <taxon>Fungi</taxon>
        <taxon>Dikarya</taxon>
        <taxon>Ascomycota</taxon>
        <taxon>Pezizomycotina</taxon>
        <taxon>Eurotiomycetes</taxon>
        <taxon>Eurotiomycetidae</taxon>
        <taxon>Eurotiales</taxon>
        <taxon>Aspergillaceae</taxon>
        <taxon>Penicillium</taxon>
    </lineage>
</organism>
<gene>
    <name evidence="1" type="ORF">N7458_005208</name>
</gene>
<evidence type="ECO:0000313" key="2">
    <source>
        <dbReference type="Proteomes" id="UP001213681"/>
    </source>
</evidence>
<dbReference type="Proteomes" id="UP001213681">
    <property type="component" value="Unassembled WGS sequence"/>
</dbReference>
<dbReference type="EMBL" id="JAPVEA010000005">
    <property type="protein sequence ID" value="KAJ5454252.1"/>
    <property type="molecule type" value="Genomic_DNA"/>
</dbReference>
<dbReference type="RefSeq" id="XP_056767208.1">
    <property type="nucleotide sequence ID" value="XM_056908590.1"/>
</dbReference>
<accession>A0AAD6CA95</accession>
<sequence length="216" mass="24774">MGQYWLVACPSKRDYTAKVFGRKLSEMLFSSWPDILSDLIKEDWARAPLICIGDCLNPKDLPDAMQEHNHPLTSAKLNTMSSDLRFDIVEREFGFWSYMEEKKDQAETATHSRNRVLRNLTTQEYVLETNLKSGITIGHLVLMRICWSSDSSTSIQGGAYLARGGLAGHKFDIVDAGMLENLNARQWQDVSRDVWDEVEFLWSNNFGEGWETEWKG</sequence>
<keyword evidence="2" id="KW-1185">Reference proteome</keyword>
<reference evidence="1" key="2">
    <citation type="journal article" date="2023" name="IMA Fungus">
        <title>Comparative genomic study of the Penicillium genus elucidates a diverse pangenome and 15 lateral gene transfer events.</title>
        <authorList>
            <person name="Petersen C."/>
            <person name="Sorensen T."/>
            <person name="Nielsen M.R."/>
            <person name="Sondergaard T.E."/>
            <person name="Sorensen J.L."/>
            <person name="Fitzpatrick D.A."/>
            <person name="Frisvad J.C."/>
            <person name="Nielsen K.L."/>
        </authorList>
    </citation>
    <scope>NUCLEOTIDE SEQUENCE</scope>
    <source>
        <strain evidence="1">IBT 16125</strain>
    </source>
</reference>
<evidence type="ECO:0000313" key="1">
    <source>
        <dbReference type="EMBL" id="KAJ5454252.1"/>
    </source>
</evidence>
<dbReference type="GeneID" id="81598833"/>
<reference evidence="1" key="1">
    <citation type="submission" date="2022-12" db="EMBL/GenBank/DDBJ databases">
        <authorList>
            <person name="Petersen C."/>
        </authorList>
    </citation>
    <scope>NUCLEOTIDE SEQUENCE</scope>
    <source>
        <strain evidence="1">IBT 16125</strain>
    </source>
</reference>
<comment type="caution">
    <text evidence="1">The sequence shown here is derived from an EMBL/GenBank/DDBJ whole genome shotgun (WGS) entry which is preliminary data.</text>
</comment>
<protein>
    <submittedName>
        <fullName evidence="1">Uncharacterized protein</fullName>
    </submittedName>
</protein>
<name>A0AAD6CA95_9EURO</name>
<dbReference type="AlphaFoldDB" id="A0AAD6CA95"/>